<keyword evidence="1" id="KW-0614">Plasmid</keyword>
<reference evidence="1" key="1">
    <citation type="submission" date="2015-12" db="EMBL/GenBank/DDBJ databases">
        <title>Escherichia coli strain YD786 plasmids pYD786-1 to pYD786-4.</title>
        <authorList>
            <person name="Guo Q."/>
            <person name="McElheny C.L."/>
            <person name="Cooper V.S."/>
            <person name="Stoesser N."/>
            <person name="Doi Y."/>
        </authorList>
    </citation>
    <scope>NUCLEOTIDE SEQUENCE</scope>
    <source>
        <strain evidence="1">YD786</strain>
        <plasmid evidence="1">pYD786-3</plasmid>
    </source>
</reference>
<dbReference type="EMBL" id="KU254580">
    <property type="protein sequence ID" value="AMQ12870.1"/>
    <property type="molecule type" value="Genomic_DNA"/>
</dbReference>
<sequence length="38" mass="4496">MFGYDYPLSNSSKDPDLSQVRQHNFRASIAYSFRKLKK</sequence>
<name>A0A142CQM5_ECOLX</name>
<geneLocation type="plasmid" evidence="1">
    <name>pYD786-3</name>
</geneLocation>
<evidence type="ECO:0000313" key="1">
    <source>
        <dbReference type="EMBL" id="AMQ12870.1"/>
    </source>
</evidence>
<dbReference type="AlphaFoldDB" id="A0A142CQM5"/>
<proteinExistence type="predicted"/>
<protein>
    <submittedName>
        <fullName evidence="1">Uncharacterized protein</fullName>
    </submittedName>
</protein>
<organism evidence="1">
    <name type="scientific">Escherichia coli</name>
    <dbReference type="NCBI Taxonomy" id="562"/>
    <lineage>
        <taxon>Bacteria</taxon>
        <taxon>Pseudomonadati</taxon>
        <taxon>Pseudomonadota</taxon>
        <taxon>Gammaproteobacteria</taxon>
        <taxon>Enterobacterales</taxon>
        <taxon>Enterobacteriaceae</taxon>
        <taxon>Escherichia</taxon>
    </lineage>
</organism>
<accession>A0A142CQM5</accession>